<feature type="signal peptide" evidence="2">
    <location>
        <begin position="1"/>
        <end position="33"/>
    </location>
</feature>
<organism evidence="3 4">
    <name type="scientific">Bradyrhizobium erythrophlei</name>
    <dbReference type="NCBI Taxonomy" id="1437360"/>
    <lineage>
        <taxon>Bacteria</taxon>
        <taxon>Pseudomonadati</taxon>
        <taxon>Pseudomonadota</taxon>
        <taxon>Alphaproteobacteria</taxon>
        <taxon>Hyphomicrobiales</taxon>
        <taxon>Nitrobacteraceae</taxon>
        <taxon>Bradyrhizobium</taxon>
    </lineage>
</organism>
<protein>
    <submittedName>
        <fullName evidence="3">Uncharacterized protein</fullName>
    </submittedName>
</protein>
<evidence type="ECO:0000256" key="2">
    <source>
        <dbReference type="SAM" id="SignalP"/>
    </source>
</evidence>
<dbReference type="Proteomes" id="UP000184096">
    <property type="component" value="Chromosome I"/>
</dbReference>
<accession>A0A1M7T7Y7</accession>
<feature type="chain" id="PRO_5012658452" evidence="2">
    <location>
        <begin position="34"/>
        <end position="285"/>
    </location>
</feature>
<feature type="region of interest" description="Disordered" evidence="1">
    <location>
        <begin position="266"/>
        <end position="285"/>
    </location>
</feature>
<name>A0A1M7T7Y7_9BRAD</name>
<gene>
    <name evidence="3" type="ORF">SAMN05444170_1067</name>
</gene>
<dbReference type="RefSeq" id="WP_072816998.1">
    <property type="nucleotide sequence ID" value="NZ_LT670849.1"/>
</dbReference>
<dbReference type="OrthoDB" id="7054794at2"/>
<evidence type="ECO:0000313" key="3">
    <source>
        <dbReference type="EMBL" id="SHN66797.1"/>
    </source>
</evidence>
<dbReference type="EMBL" id="LT670849">
    <property type="protein sequence ID" value="SHN66797.1"/>
    <property type="molecule type" value="Genomic_DNA"/>
</dbReference>
<dbReference type="AlphaFoldDB" id="A0A1M7T7Y7"/>
<keyword evidence="4" id="KW-1185">Reference proteome</keyword>
<keyword evidence="2" id="KW-0732">Signal</keyword>
<sequence length="285" mass="32018">MTFSRLIASVTLPATLSVTLLALLISAASGARAEGEGTYPDWGGQWFRTGGVQFDPTKPLGRGQQAPLTAEYQAKLDASIADIAAGGQGLNDHTSCLPHGMPRMMNAVYPMEFIVQPKITYILFEENLPRHIYTDGRAWPAEPEPSFAGYSIGHWVDEDGKGRLNLLEIETRHMKGPRTFEGSGLPLHEDNETVIKERIFLDKEKPDLLHDEITVMDHALTRPWTVTKSYRRERNAVWLPNECAEDNRHVIIGKEHYMISADGLLMPAKKDQPPPDLRYFRQSKK</sequence>
<reference evidence="4" key="1">
    <citation type="submission" date="2016-11" db="EMBL/GenBank/DDBJ databases">
        <authorList>
            <person name="Varghese N."/>
            <person name="Submissions S."/>
        </authorList>
    </citation>
    <scope>NUCLEOTIDE SEQUENCE [LARGE SCALE GENOMIC DNA]</scope>
    <source>
        <strain evidence="4">GAS401</strain>
    </source>
</reference>
<evidence type="ECO:0000256" key="1">
    <source>
        <dbReference type="SAM" id="MobiDB-lite"/>
    </source>
</evidence>
<proteinExistence type="predicted"/>
<evidence type="ECO:0000313" key="4">
    <source>
        <dbReference type="Proteomes" id="UP000184096"/>
    </source>
</evidence>